<gene>
    <name evidence="2" type="ORF">ECRASSUSDP1_LOCUS4034</name>
</gene>
<comment type="caution">
    <text evidence="2">The sequence shown here is derived from an EMBL/GenBank/DDBJ whole genome shotgun (WGS) entry which is preliminary data.</text>
</comment>
<accession>A0AAD1UCQ1</accession>
<feature type="region of interest" description="Disordered" evidence="1">
    <location>
        <begin position="414"/>
        <end position="482"/>
    </location>
</feature>
<evidence type="ECO:0000256" key="1">
    <source>
        <dbReference type="SAM" id="MobiDB-lite"/>
    </source>
</evidence>
<dbReference type="EMBL" id="CAMPGE010003861">
    <property type="protein sequence ID" value="CAI2362708.1"/>
    <property type="molecule type" value="Genomic_DNA"/>
</dbReference>
<keyword evidence="3" id="KW-1185">Reference proteome</keyword>
<sequence>MSESEHSTALVPAKISNFKMPDFSGRQEYMKKQYENSIKGTKLNIRDHVNKETSKAIYRIRDQINDGERDVTDDQKDLKPINIKMHAINKKIELKKKIKHMGIHEAVLRKEEMDEKLRLIEENVQLLGAEEAQSDSNAQPEDEGEGEEGALVVAKKSKNRNSMHELHSLEDKIGLPISEKHARIMHYKDKMHMSKEELLKSQKDAEEFVNKMKEREKQLQEEKQKRRDKEAYKTKTFLDSAASKKKMLEEKKKKRMLDKIEEHKEKLKKEQEERAERERIWKEYKAKEKVSKPMYKKIEERYNHDVLMPELEKKKKDLNNIRKFHKPLKREELDEFEKDYQEKVKIEREKQRIKREKWYSDIGYGVYDENRYKTKFYEKAIAEGKIKAELERESSSHRKHKADKMNNYAKIVKEMHWPTVSPRKKKELEELKGKMGQKKMPKFRSPSMKGSRYNSSESPEREKILRKPDWKKFHNPMVPKPETKREGYAVDWLADRRAKRDNPDTKSKLNHSHAWKAIAEMDNLDETDKAQLLKSKARLLEENAQRKEQMNKLQGATMEGTVEVNEMLIDAIESKLSLLDNYMQS</sequence>
<feature type="compositionally biased region" description="Basic and acidic residues" evidence="1">
    <location>
        <begin position="458"/>
        <end position="472"/>
    </location>
</feature>
<name>A0AAD1UCQ1_EUPCR</name>
<feature type="region of interest" description="Disordered" evidence="1">
    <location>
        <begin position="212"/>
        <end position="253"/>
    </location>
</feature>
<protein>
    <submittedName>
        <fullName evidence="2">Uncharacterized protein</fullName>
    </submittedName>
</protein>
<proteinExistence type="predicted"/>
<evidence type="ECO:0000313" key="3">
    <source>
        <dbReference type="Proteomes" id="UP001295684"/>
    </source>
</evidence>
<dbReference type="Proteomes" id="UP001295684">
    <property type="component" value="Unassembled WGS sequence"/>
</dbReference>
<organism evidence="2 3">
    <name type="scientific">Euplotes crassus</name>
    <dbReference type="NCBI Taxonomy" id="5936"/>
    <lineage>
        <taxon>Eukaryota</taxon>
        <taxon>Sar</taxon>
        <taxon>Alveolata</taxon>
        <taxon>Ciliophora</taxon>
        <taxon>Intramacronucleata</taxon>
        <taxon>Spirotrichea</taxon>
        <taxon>Hypotrichia</taxon>
        <taxon>Euplotida</taxon>
        <taxon>Euplotidae</taxon>
        <taxon>Moneuplotes</taxon>
    </lineage>
</organism>
<evidence type="ECO:0000313" key="2">
    <source>
        <dbReference type="EMBL" id="CAI2362708.1"/>
    </source>
</evidence>
<reference evidence="2" key="1">
    <citation type="submission" date="2023-07" db="EMBL/GenBank/DDBJ databases">
        <authorList>
            <consortium name="AG Swart"/>
            <person name="Singh M."/>
            <person name="Singh A."/>
            <person name="Seah K."/>
            <person name="Emmerich C."/>
        </authorList>
    </citation>
    <scope>NUCLEOTIDE SEQUENCE</scope>
    <source>
        <strain evidence="2">DP1</strain>
    </source>
</reference>
<dbReference type="AlphaFoldDB" id="A0AAD1UCQ1"/>
<feature type="compositionally biased region" description="Basic and acidic residues" evidence="1">
    <location>
        <begin position="212"/>
        <end position="233"/>
    </location>
</feature>
<feature type="region of interest" description="Disordered" evidence="1">
    <location>
        <begin position="128"/>
        <end position="149"/>
    </location>
</feature>